<name>A0ABQ2FN02_9DEIO</name>
<dbReference type="Proteomes" id="UP000604341">
    <property type="component" value="Unassembled WGS sequence"/>
</dbReference>
<reference evidence="2" key="1">
    <citation type="journal article" date="2019" name="Int. J. Syst. Evol. Microbiol.">
        <title>The Global Catalogue of Microorganisms (GCM) 10K type strain sequencing project: providing services to taxonomists for standard genome sequencing and annotation.</title>
        <authorList>
            <consortium name="The Broad Institute Genomics Platform"/>
            <consortium name="The Broad Institute Genome Sequencing Center for Infectious Disease"/>
            <person name="Wu L."/>
            <person name="Ma J."/>
        </authorList>
    </citation>
    <scope>NUCLEOTIDE SEQUENCE [LARGE SCALE GENOMIC DNA]</scope>
    <source>
        <strain evidence="2">JCM 19173</strain>
    </source>
</reference>
<gene>
    <name evidence="1" type="ORF">GCM10010844_29270</name>
</gene>
<keyword evidence="2" id="KW-1185">Reference proteome</keyword>
<accession>A0ABQ2FN02</accession>
<sequence>MQFTLRGTPRPGPTGRHRKIFVLEWMGCPELPVDEKAPALVQVREPSGPERRSGRLWALRFDAGPDLIGELAAAQNLQFITRLDDR</sequence>
<evidence type="ECO:0000313" key="2">
    <source>
        <dbReference type="Proteomes" id="UP000604341"/>
    </source>
</evidence>
<proteinExistence type="predicted"/>
<dbReference type="EMBL" id="BMPE01000009">
    <property type="protein sequence ID" value="GGL08651.1"/>
    <property type="molecule type" value="Genomic_DNA"/>
</dbReference>
<comment type="caution">
    <text evidence="1">The sequence shown here is derived from an EMBL/GenBank/DDBJ whole genome shotgun (WGS) entry which is preliminary data.</text>
</comment>
<organism evidence="1 2">
    <name type="scientific">Deinococcus radiotolerans</name>
    <dbReference type="NCBI Taxonomy" id="1309407"/>
    <lineage>
        <taxon>Bacteria</taxon>
        <taxon>Thermotogati</taxon>
        <taxon>Deinococcota</taxon>
        <taxon>Deinococci</taxon>
        <taxon>Deinococcales</taxon>
        <taxon>Deinococcaceae</taxon>
        <taxon>Deinococcus</taxon>
    </lineage>
</organism>
<protein>
    <submittedName>
        <fullName evidence="1">Uncharacterized protein</fullName>
    </submittedName>
</protein>
<evidence type="ECO:0000313" key="1">
    <source>
        <dbReference type="EMBL" id="GGL08651.1"/>
    </source>
</evidence>